<dbReference type="Proteomes" id="UP001172082">
    <property type="component" value="Unassembled WGS sequence"/>
</dbReference>
<evidence type="ECO:0000259" key="1">
    <source>
        <dbReference type="PROSITE" id="PS50943"/>
    </source>
</evidence>
<dbReference type="RefSeq" id="WP_346753532.1">
    <property type="nucleotide sequence ID" value="NZ_JAUJEA010000007.1"/>
</dbReference>
<organism evidence="2 3">
    <name type="scientific">Splendidivirga corallicola</name>
    <dbReference type="NCBI Taxonomy" id="3051826"/>
    <lineage>
        <taxon>Bacteria</taxon>
        <taxon>Pseudomonadati</taxon>
        <taxon>Bacteroidota</taxon>
        <taxon>Cytophagia</taxon>
        <taxon>Cytophagales</taxon>
        <taxon>Splendidivirgaceae</taxon>
        <taxon>Splendidivirga</taxon>
    </lineage>
</organism>
<evidence type="ECO:0000313" key="2">
    <source>
        <dbReference type="EMBL" id="MDN5203510.1"/>
    </source>
</evidence>
<dbReference type="PROSITE" id="PS50943">
    <property type="entry name" value="HTH_CROC1"/>
    <property type="match status" value="1"/>
</dbReference>
<protein>
    <recommendedName>
        <fullName evidence="1">HTH cro/C1-type domain-containing protein</fullName>
    </recommendedName>
</protein>
<accession>A0ABT8KRZ3</accession>
<reference evidence="2" key="1">
    <citation type="submission" date="2023-06" db="EMBL/GenBank/DDBJ databases">
        <title>Genomic of Parafulvivirga corallium.</title>
        <authorList>
            <person name="Wang G."/>
        </authorList>
    </citation>
    <scope>NUCLEOTIDE SEQUENCE</scope>
    <source>
        <strain evidence="2">BMA10</strain>
    </source>
</reference>
<name>A0ABT8KRZ3_9BACT</name>
<dbReference type="InterPro" id="IPR001387">
    <property type="entry name" value="Cro/C1-type_HTH"/>
</dbReference>
<dbReference type="EMBL" id="JAUJEA010000007">
    <property type="protein sequence ID" value="MDN5203510.1"/>
    <property type="molecule type" value="Genomic_DNA"/>
</dbReference>
<feature type="domain" description="HTH cro/C1-type" evidence="1">
    <location>
        <begin position="28"/>
        <end position="69"/>
    </location>
</feature>
<keyword evidence="3" id="KW-1185">Reference proteome</keyword>
<sequence length="333" mass="39469">MEDFKSIQEFFFQCVKEKLPPNYSLVDDIADRLNISNDSAYRRIRGETSLSFDEIQILSSQYDISIDTLFSLKSNSVSFTYRAINQDGFSFKDYLASVLQNLTLMTQFENKELIYAAKDIPLFHYFQCHELTTFKIFFWMNMLEDSTGYFEHNFDFNQFDEESVSLAQSIWKAYTHVPSIEIWSNETINVTLRQIEYCWECGLFKQKDQAILLCEKMLEMISHTQKQAELGYKFENIKEATSGSDNFKLYYNEITISDNTIFFIMDDTRITHITHNLMNILTTTNERFSDQTERYLKQILRKSSLISSVSEKERNKFFLKMKEKITQLMERIV</sequence>
<gene>
    <name evidence="2" type="ORF">QQ008_19135</name>
</gene>
<comment type="caution">
    <text evidence="2">The sequence shown here is derived from an EMBL/GenBank/DDBJ whole genome shotgun (WGS) entry which is preliminary data.</text>
</comment>
<evidence type="ECO:0000313" key="3">
    <source>
        <dbReference type="Proteomes" id="UP001172082"/>
    </source>
</evidence>
<proteinExistence type="predicted"/>